<keyword evidence="5" id="KW-1185">Reference proteome</keyword>
<dbReference type="SUPFAM" id="SSF52540">
    <property type="entry name" value="P-loop containing nucleoside triphosphate hydrolases"/>
    <property type="match status" value="1"/>
</dbReference>
<keyword evidence="2" id="KW-0547">Nucleotide-binding</keyword>
<dbReference type="InterPro" id="IPR027417">
    <property type="entry name" value="P-loop_NTPase"/>
</dbReference>
<evidence type="ECO:0008006" key="6">
    <source>
        <dbReference type="Google" id="ProtNLM"/>
    </source>
</evidence>
<evidence type="ECO:0000256" key="3">
    <source>
        <dbReference type="ARBA" id="ARBA00022840"/>
    </source>
</evidence>
<comment type="caution">
    <text evidence="4">The sequence shown here is derived from an EMBL/GenBank/DDBJ whole genome shotgun (WGS) entry which is preliminary data.</text>
</comment>
<accession>A0ABD3KFP6</accession>
<dbReference type="CDD" id="cd02022">
    <property type="entry name" value="DPCK"/>
    <property type="match status" value="1"/>
</dbReference>
<name>A0ABD3KFP6_EUCGL</name>
<evidence type="ECO:0000313" key="4">
    <source>
        <dbReference type="EMBL" id="KAL3738721.1"/>
    </source>
</evidence>
<dbReference type="Proteomes" id="UP001634007">
    <property type="component" value="Unassembled WGS sequence"/>
</dbReference>
<dbReference type="AlphaFoldDB" id="A0ABD3KFP6"/>
<gene>
    <name evidence="4" type="ORF">ACJRO7_020150</name>
</gene>
<comment type="pathway">
    <text evidence="1">Cofactor biosynthesis; coenzyme A biosynthesis.</text>
</comment>
<proteinExistence type="predicted"/>
<keyword evidence="3" id="KW-0067">ATP-binding</keyword>
<dbReference type="PANTHER" id="PTHR10695:SF46">
    <property type="entry name" value="BIFUNCTIONAL COENZYME A SYNTHASE-RELATED"/>
    <property type="match status" value="1"/>
</dbReference>
<dbReference type="GO" id="GO:0005524">
    <property type="term" value="F:ATP binding"/>
    <property type="evidence" value="ECO:0007669"/>
    <property type="project" value="UniProtKB-KW"/>
</dbReference>
<sequence>MRIVGLTSGITSGKSTVSNLFKAYGVPIVETDIVALVAVFGEETLQADGEVDRPKLGRIVFSDPVKHQVIVLDILLLFEAKMDKWTKPIVVVWVDPETQLRQLMPLDLKRSKADKVIGNTGSIEDFSEQFQKAQFQVMWLLTWTNLHPCKRDCLFKLQ</sequence>
<dbReference type="PROSITE" id="PS51219">
    <property type="entry name" value="DPCK"/>
    <property type="match status" value="1"/>
</dbReference>
<dbReference type="InterPro" id="IPR001977">
    <property type="entry name" value="Depp_CoAkinase"/>
</dbReference>
<dbReference type="Pfam" id="PF01121">
    <property type="entry name" value="CoaE"/>
    <property type="match status" value="1"/>
</dbReference>
<protein>
    <recommendedName>
        <fullName evidence="6">Dephospho-CoA kinase</fullName>
    </recommendedName>
</protein>
<evidence type="ECO:0000313" key="5">
    <source>
        <dbReference type="Proteomes" id="UP001634007"/>
    </source>
</evidence>
<evidence type="ECO:0000256" key="1">
    <source>
        <dbReference type="ARBA" id="ARBA00004724"/>
    </source>
</evidence>
<evidence type="ECO:0000256" key="2">
    <source>
        <dbReference type="ARBA" id="ARBA00022741"/>
    </source>
</evidence>
<organism evidence="4 5">
    <name type="scientific">Eucalyptus globulus</name>
    <name type="common">Tasmanian blue gum</name>
    <dbReference type="NCBI Taxonomy" id="34317"/>
    <lineage>
        <taxon>Eukaryota</taxon>
        <taxon>Viridiplantae</taxon>
        <taxon>Streptophyta</taxon>
        <taxon>Embryophyta</taxon>
        <taxon>Tracheophyta</taxon>
        <taxon>Spermatophyta</taxon>
        <taxon>Magnoliopsida</taxon>
        <taxon>eudicotyledons</taxon>
        <taxon>Gunneridae</taxon>
        <taxon>Pentapetalae</taxon>
        <taxon>rosids</taxon>
        <taxon>malvids</taxon>
        <taxon>Myrtales</taxon>
        <taxon>Myrtaceae</taxon>
        <taxon>Myrtoideae</taxon>
        <taxon>Eucalypteae</taxon>
        <taxon>Eucalyptus</taxon>
    </lineage>
</organism>
<dbReference type="EMBL" id="JBJKBG010000005">
    <property type="protein sequence ID" value="KAL3738721.1"/>
    <property type="molecule type" value="Genomic_DNA"/>
</dbReference>
<reference evidence="4 5" key="1">
    <citation type="submission" date="2024-11" db="EMBL/GenBank/DDBJ databases">
        <title>Chromosome-level genome assembly of Eucalyptus globulus Labill. provides insights into its genome evolution.</title>
        <authorList>
            <person name="Li X."/>
        </authorList>
    </citation>
    <scope>NUCLEOTIDE SEQUENCE [LARGE SCALE GENOMIC DNA]</scope>
    <source>
        <strain evidence="4">CL2024</strain>
        <tissue evidence="4">Fresh tender leaves</tissue>
    </source>
</reference>
<dbReference type="Gene3D" id="3.40.50.300">
    <property type="entry name" value="P-loop containing nucleotide triphosphate hydrolases"/>
    <property type="match status" value="2"/>
</dbReference>
<dbReference type="PANTHER" id="PTHR10695">
    <property type="entry name" value="DEPHOSPHO-COA KINASE-RELATED"/>
    <property type="match status" value="1"/>
</dbReference>